<reference evidence="6" key="2">
    <citation type="submission" date="2015-06" db="UniProtKB">
        <authorList>
            <consortium name="EnsemblPlants"/>
        </authorList>
    </citation>
    <scope>IDENTIFICATION</scope>
</reference>
<dbReference type="InterPro" id="IPR011706">
    <property type="entry name" value="Cu-oxidase_C"/>
</dbReference>
<dbReference type="InterPro" id="IPR008972">
    <property type="entry name" value="Cupredoxin"/>
</dbReference>
<dbReference type="HOGENOM" id="CLU_022744_2_0_1"/>
<organism evidence="6 7">
    <name type="scientific">Oryza rufipogon</name>
    <name type="common">Brownbeard rice</name>
    <name type="synonym">Asian wild rice</name>
    <dbReference type="NCBI Taxonomy" id="4529"/>
    <lineage>
        <taxon>Eukaryota</taxon>
        <taxon>Viridiplantae</taxon>
        <taxon>Streptophyta</taxon>
        <taxon>Embryophyta</taxon>
        <taxon>Tracheophyta</taxon>
        <taxon>Spermatophyta</taxon>
        <taxon>Magnoliopsida</taxon>
        <taxon>Liliopsida</taxon>
        <taxon>Poales</taxon>
        <taxon>Poaceae</taxon>
        <taxon>BOP clade</taxon>
        <taxon>Oryzoideae</taxon>
        <taxon>Oryzeae</taxon>
        <taxon>Oryzinae</taxon>
        <taxon>Oryza</taxon>
    </lineage>
</organism>
<dbReference type="CDD" id="cd13846">
    <property type="entry name" value="CuRO_1_AAO_like_1"/>
    <property type="match status" value="1"/>
</dbReference>
<evidence type="ECO:0000256" key="2">
    <source>
        <dbReference type="SAM" id="SignalP"/>
    </source>
</evidence>
<reference evidence="7" key="1">
    <citation type="submission" date="2013-06" db="EMBL/GenBank/DDBJ databases">
        <authorList>
            <person name="Zhao Q."/>
        </authorList>
    </citation>
    <scope>NUCLEOTIDE SEQUENCE</scope>
    <source>
        <strain evidence="7">cv. W1943</strain>
    </source>
</reference>
<dbReference type="STRING" id="4529.A0A0E0PCL8"/>
<feature type="domain" description="Plastocyanin-like" evidence="5">
    <location>
        <begin position="123"/>
        <end position="186"/>
    </location>
</feature>
<dbReference type="Gramene" id="ORUFI04G23210.1">
    <property type="protein sequence ID" value="ORUFI04G23210.1"/>
    <property type="gene ID" value="ORUFI04G23210"/>
</dbReference>
<evidence type="ECO:0000259" key="5">
    <source>
        <dbReference type="Pfam" id="PF07732"/>
    </source>
</evidence>
<evidence type="ECO:0000313" key="6">
    <source>
        <dbReference type="EnsemblPlants" id="ORUFI04G23210.1"/>
    </source>
</evidence>
<feature type="domain" description="Plastocyanin-like" evidence="4">
    <location>
        <begin position="464"/>
        <end position="573"/>
    </location>
</feature>
<feature type="chain" id="PRO_5002370034" evidence="2">
    <location>
        <begin position="27"/>
        <end position="606"/>
    </location>
</feature>
<proteinExistence type="inferred from homology"/>
<dbReference type="InterPro" id="IPR001117">
    <property type="entry name" value="Cu-oxidase_2nd"/>
</dbReference>
<protein>
    <submittedName>
        <fullName evidence="6">Uncharacterized protein</fullName>
    </submittedName>
</protein>
<dbReference type="Pfam" id="PF07732">
    <property type="entry name" value="Cu-oxidase_3"/>
    <property type="match status" value="2"/>
</dbReference>
<dbReference type="EnsemblPlants" id="ORUFI04G23210.1">
    <property type="protein sequence ID" value="ORUFI04G23210.1"/>
    <property type="gene ID" value="ORUFI04G23210"/>
</dbReference>
<dbReference type="OMA" id="NLRIQDH"/>
<dbReference type="PANTHER" id="PTHR11709:SF387">
    <property type="entry name" value="OS04G0561900 PROTEIN"/>
    <property type="match status" value="1"/>
</dbReference>
<dbReference type="PANTHER" id="PTHR11709">
    <property type="entry name" value="MULTI-COPPER OXIDASE"/>
    <property type="match status" value="1"/>
</dbReference>
<dbReference type="eggNOG" id="KOG1263">
    <property type="taxonomic scope" value="Eukaryota"/>
</dbReference>
<dbReference type="InterPro" id="IPR034273">
    <property type="entry name" value="CuRO_1_AAO-like"/>
</dbReference>
<dbReference type="Pfam" id="PF00394">
    <property type="entry name" value="Cu-oxidase"/>
    <property type="match status" value="1"/>
</dbReference>
<dbReference type="SUPFAM" id="SSF49503">
    <property type="entry name" value="Cupredoxins"/>
    <property type="match status" value="3"/>
</dbReference>
<comment type="similarity">
    <text evidence="1">Belongs to the multicopper oxidase family.</text>
</comment>
<dbReference type="InterPro" id="IPR045087">
    <property type="entry name" value="Cu-oxidase_fam"/>
</dbReference>
<name>A0A0E0PCL8_ORYRU</name>
<feature type="signal peptide" evidence="2">
    <location>
        <begin position="1"/>
        <end position="26"/>
    </location>
</feature>
<dbReference type="InterPro" id="IPR011707">
    <property type="entry name" value="Cu-oxidase-like_N"/>
</dbReference>
<dbReference type="Proteomes" id="UP000008022">
    <property type="component" value="Unassembled WGS sequence"/>
</dbReference>
<feature type="domain" description="Plastocyanin-like" evidence="5">
    <location>
        <begin position="37"/>
        <end position="88"/>
    </location>
</feature>
<dbReference type="Gene3D" id="2.60.40.420">
    <property type="entry name" value="Cupredoxins - blue copper proteins"/>
    <property type="match status" value="3"/>
</dbReference>
<sequence>MSSRRSMGALAAVCVCMFVFVSSARAEDPYRFFDWEVTTGNINPLGVQQQGILINGQFPGPEIDCQTNDNLIVNVHNRLSEPFLLSWQITHMCIISNMPSLTITSILYRNYKNQKCKVTNNCRNGLQHRKNSWQDGVSGTNCPIPPGQNFTYQMQAKDQIGSFFYFPSLAFHKAAGGFGAIRIRSRPLIPVPFDPPAGEYTMLIGDWYKTSHKAWHCSYTNFINSRWILALQAMLDSGKQLPSPDGILINGKGPNGASFTVEQGKTYRLRVSNVGLQSTLNLRIQDHNMTLVEVEGTHTVQNTYSSLYVHAGQSLSVLFTANRPPGVYQITVSTRFAKRALNSSAVLRYAGSSATISSPPPPAGLADDIDFSLDQARSIRTNLTASGPRPNPQGSYHYGSINVTRTIRLANSAGRVAGKQRYAVNGVSFVEADTPLKLADYYRISDVFRLGGIPDAPPAGAAAAPRSEAAVMDSDYRSFLEIVFENSEDSVQIWHLDGYSLFVVGMDRGVWSEQSRKSYNLVDAVSRCTVQVYPRAWTAVLVALDNVGMWNLRSEDWARRYQGQQFYLRVYTPSHSFRDELPIPSNALRCGRATNASGRSRTLSRY</sequence>
<accession>A0A0E0PCL8</accession>
<evidence type="ECO:0000259" key="4">
    <source>
        <dbReference type="Pfam" id="PF07731"/>
    </source>
</evidence>
<feature type="domain" description="Plastocyanin-like" evidence="3">
    <location>
        <begin position="199"/>
        <end position="351"/>
    </location>
</feature>
<dbReference type="FunFam" id="2.60.40.420:FF:000016">
    <property type="entry name" value="Monocopper oxidase-like protein"/>
    <property type="match status" value="1"/>
</dbReference>
<dbReference type="AlphaFoldDB" id="A0A0E0PCL8"/>
<dbReference type="GO" id="GO:0005507">
    <property type="term" value="F:copper ion binding"/>
    <property type="evidence" value="ECO:0007669"/>
    <property type="project" value="InterPro"/>
</dbReference>
<evidence type="ECO:0000259" key="3">
    <source>
        <dbReference type="Pfam" id="PF00394"/>
    </source>
</evidence>
<dbReference type="GO" id="GO:0016491">
    <property type="term" value="F:oxidoreductase activity"/>
    <property type="evidence" value="ECO:0007669"/>
    <property type="project" value="InterPro"/>
</dbReference>
<keyword evidence="7" id="KW-1185">Reference proteome</keyword>
<keyword evidence="2" id="KW-0732">Signal</keyword>
<evidence type="ECO:0000256" key="1">
    <source>
        <dbReference type="ARBA" id="ARBA00010609"/>
    </source>
</evidence>
<evidence type="ECO:0000313" key="7">
    <source>
        <dbReference type="Proteomes" id="UP000008022"/>
    </source>
</evidence>
<dbReference type="Pfam" id="PF07731">
    <property type="entry name" value="Cu-oxidase_2"/>
    <property type="match status" value="1"/>
</dbReference>